<feature type="modified residue" description="4-aspartylphosphate" evidence="1">
    <location>
        <position position="58"/>
    </location>
</feature>
<proteinExistence type="predicted"/>
<gene>
    <name evidence="3" type="ORF">DFI_12735</name>
</gene>
<dbReference type="EMBL" id="CP021081">
    <property type="protein sequence ID" value="ASN81741.1"/>
    <property type="molecule type" value="Genomic_DNA"/>
</dbReference>
<evidence type="ECO:0000313" key="3">
    <source>
        <dbReference type="EMBL" id="ASN81741.1"/>
    </source>
</evidence>
<dbReference type="AlphaFoldDB" id="A0A221SYP8"/>
<dbReference type="PANTHER" id="PTHR44520:SF2">
    <property type="entry name" value="RESPONSE REGULATOR RCP1"/>
    <property type="match status" value="1"/>
</dbReference>
<dbReference type="SMART" id="SM00448">
    <property type="entry name" value="REC"/>
    <property type="match status" value="1"/>
</dbReference>
<dbReference type="GO" id="GO:0000160">
    <property type="term" value="P:phosphorelay signal transduction system"/>
    <property type="evidence" value="ECO:0007669"/>
    <property type="project" value="InterPro"/>
</dbReference>
<evidence type="ECO:0000313" key="4">
    <source>
        <dbReference type="Proteomes" id="UP000259030"/>
    </source>
</evidence>
<evidence type="ECO:0000256" key="1">
    <source>
        <dbReference type="PROSITE-ProRule" id="PRU00169"/>
    </source>
</evidence>
<accession>A0A221SYP8</accession>
<keyword evidence="4" id="KW-1185">Reference proteome</keyword>
<dbReference type="InterPro" id="IPR052893">
    <property type="entry name" value="TCS_response_regulator"/>
</dbReference>
<dbReference type="Gene3D" id="3.40.50.2300">
    <property type="match status" value="1"/>
</dbReference>
<reference evidence="3 4" key="1">
    <citation type="submission" date="2017-05" db="EMBL/GenBank/DDBJ databases">
        <title>The complete genome sequence of Deinococcus ficus isolated from the rhizosphere of the Ficus religiosa L. in Taiwan.</title>
        <authorList>
            <person name="Wu K.-M."/>
            <person name="Liao T.-L."/>
            <person name="Liu Y.-M."/>
            <person name="Young C.-C."/>
            <person name="Tsai S.-F."/>
        </authorList>
    </citation>
    <scope>NUCLEOTIDE SEQUENCE [LARGE SCALE GENOMIC DNA]</scope>
    <source>
        <strain evidence="3 4">CC-FR2-10</strain>
    </source>
</reference>
<sequence>MPGLSLSFVDDNEADHLLLQDALDELDLSTRCRHFLDADEFLAALNRGEVAPDAVITDLNMPGRDGFALIRALHACPAWRHLPVLVFTTSPAEQDREQAAALGVEGYFVKPNSYRALVEELSVMIGLLQHRAIGGPTSGPQPSGQ</sequence>
<name>A0A221SYP8_9DEIO</name>
<dbReference type="PANTHER" id="PTHR44520">
    <property type="entry name" value="RESPONSE REGULATOR RCP1-RELATED"/>
    <property type="match status" value="1"/>
</dbReference>
<dbReference type="KEGG" id="dfc:DFI_12735"/>
<dbReference type="InterPro" id="IPR001789">
    <property type="entry name" value="Sig_transdc_resp-reg_receiver"/>
</dbReference>
<dbReference type="PROSITE" id="PS50110">
    <property type="entry name" value="RESPONSE_REGULATORY"/>
    <property type="match status" value="1"/>
</dbReference>
<dbReference type="InterPro" id="IPR011006">
    <property type="entry name" value="CheY-like_superfamily"/>
</dbReference>
<organism evidence="3 4">
    <name type="scientific">Deinococcus ficus</name>
    <dbReference type="NCBI Taxonomy" id="317577"/>
    <lineage>
        <taxon>Bacteria</taxon>
        <taxon>Thermotogati</taxon>
        <taxon>Deinococcota</taxon>
        <taxon>Deinococci</taxon>
        <taxon>Deinococcales</taxon>
        <taxon>Deinococcaceae</taxon>
        <taxon>Deinococcus</taxon>
    </lineage>
</organism>
<dbReference type="SUPFAM" id="SSF52172">
    <property type="entry name" value="CheY-like"/>
    <property type="match status" value="1"/>
</dbReference>
<dbReference type="Proteomes" id="UP000259030">
    <property type="component" value="Chromosome"/>
</dbReference>
<keyword evidence="1" id="KW-0597">Phosphoprotein</keyword>
<feature type="domain" description="Response regulatory" evidence="2">
    <location>
        <begin position="5"/>
        <end position="125"/>
    </location>
</feature>
<protein>
    <submittedName>
        <fullName evidence="3">Response regulator</fullName>
    </submittedName>
</protein>
<dbReference type="Pfam" id="PF00072">
    <property type="entry name" value="Response_reg"/>
    <property type="match status" value="1"/>
</dbReference>
<evidence type="ECO:0000259" key="2">
    <source>
        <dbReference type="PROSITE" id="PS50110"/>
    </source>
</evidence>